<proteinExistence type="predicted"/>
<evidence type="ECO:0000313" key="2">
    <source>
        <dbReference type="Proteomes" id="UP001168098"/>
    </source>
</evidence>
<sequence>MVQVPPFDTVRPGQELLASPSIEDNCPMKYGTLAATPGGHANERDIPVSSSRWKDIAVLLNWSATITLLAWFTPPMALRSFYFGVLFQCRSTLLRRVWKCSLLKRLEVAECMQTFLTQQIDNNEELRTQLMQVKSELTTMWKAATTAEKLLKELEEGV</sequence>
<gene>
    <name evidence="1" type="ORF">PVL29_009461</name>
</gene>
<dbReference type="AlphaFoldDB" id="A0AA38ZR98"/>
<keyword evidence="2" id="KW-1185">Reference proteome</keyword>
<organism evidence="1 2">
    <name type="scientific">Vitis rotundifolia</name>
    <name type="common">Muscadine grape</name>
    <dbReference type="NCBI Taxonomy" id="103349"/>
    <lineage>
        <taxon>Eukaryota</taxon>
        <taxon>Viridiplantae</taxon>
        <taxon>Streptophyta</taxon>
        <taxon>Embryophyta</taxon>
        <taxon>Tracheophyta</taxon>
        <taxon>Spermatophyta</taxon>
        <taxon>Magnoliopsida</taxon>
        <taxon>eudicotyledons</taxon>
        <taxon>Gunneridae</taxon>
        <taxon>Pentapetalae</taxon>
        <taxon>rosids</taxon>
        <taxon>Vitales</taxon>
        <taxon>Vitaceae</taxon>
        <taxon>Viteae</taxon>
        <taxon>Vitis</taxon>
    </lineage>
</organism>
<name>A0AA38ZR98_VITRO</name>
<dbReference type="Proteomes" id="UP001168098">
    <property type="component" value="Unassembled WGS sequence"/>
</dbReference>
<dbReference type="EMBL" id="JARBHA010000008">
    <property type="protein sequence ID" value="KAJ9693514.1"/>
    <property type="molecule type" value="Genomic_DNA"/>
</dbReference>
<accession>A0AA38ZR98</accession>
<protein>
    <submittedName>
        <fullName evidence="1">Uncharacterized protein</fullName>
    </submittedName>
</protein>
<comment type="caution">
    <text evidence="1">The sequence shown here is derived from an EMBL/GenBank/DDBJ whole genome shotgun (WGS) entry which is preliminary data.</text>
</comment>
<reference evidence="1 2" key="1">
    <citation type="journal article" date="2023" name="BMC Biotechnol.">
        <title>Vitis rotundifolia cv Carlos genome sequencing.</title>
        <authorList>
            <person name="Huff M."/>
            <person name="Hulse-Kemp A."/>
            <person name="Scheffler B."/>
            <person name="Youngblood R."/>
            <person name="Simpson S."/>
            <person name="Babiker E."/>
            <person name="Staton M."/>
        </authorList>
    </citation>
    <scope>NUCLEOTIDE SEQUENCE [LARGE SCALE GENOMIC DNA]</scope>
    <source>
        <tissue evidence="1">Leaf</tissue>
    </source>
</reference>
<evidence type="ECO:0000313" key="1">
    <source>
        <dbReference type="EMBL" id="KAJ9693514.1"/>
    </source>
</evidence>